<dbReference type="EMBL" id="BARS01056899">
    <property type="protein sequence ID" value="GAG46815.1"/>
    <property type="molecule type" value="Genomic_DNA"/>
</dbReference>
<comment type="caution">
    <text evidence="1">The sequence shown here is derived from an EMBL/GenBank/DDBJ whole genome shotgun (WGS) entry which is preliminary data.</text>
</comment>
<gene>
    <name evidence="1" type="ORF">S01H1_83636</name>
</gene>
<feature type="non-terminal residue" evidence="1">
    <location>
        <position position="35"/>
    </location>
</feature>
<name>X0XU51_9ZZZZ</name>
<dbReference type="AlphaFoldDB" id="X0XU51"/>
<reference evidence="1" key="1">
    <citation type="journal article" date="2014" name="Front. Microbiol.">
        <title>High frequency of phylogenetically diverse reductive dehalogenase-homologous genes in deep subseafloor sedimentary metagenomes.</title>
        <authorList>
            <person name="Kawai M."/>
            <person name="Futagami T."/>
            <person name="Toyoda A."/>
            <person name="Takaki Y."/>
            <person name="Nishi S."/>
            <person name="Hori S."/>
            <person name="Arai W."/>
            <person name="Tsubouchi T."/>
            <person name="Morono Y."/>
            <person name="Uchiyama I."/>
            <person name="Ito T."/>
            <person name="Fujiyama A."/>
            <person name="Inagaki F."/>
            <person name="Takami H."/>
        </authorList>
    </citation>
    <scope>NUCLEOTIDE SEQUENCE</scope>
    <source>
        <strain evidence="1">Expedition CK06-06</strain>
    </source>
</reference>
<sequence length="35" mass="4014">MAEAEVPKIGEILISVFDRVTWLIGRRNENVNDEV</sequence>
<accession>X0XU51</accession>
<organism evidence="1">
    <name type="scientific">marine sediment metagenome</name>
    <dbReference type="NCBI Taxonomy" id="412755"/>
    <lineage>
        <taxon>unclassified sequences</taxon>
        <taxon>metagenomes</taxon>
        <taxon>ecological metagenomes</taxon>
    </lineage>
</organism>
<proteinExistence type="predicted"/>
<evidence type="ECO:0000313" key="1">
    <source>
        <dbReference type="EMBL" id="GAG46815.1"/>
    </source>
</evidence>
<protein>
    <submittedName>
        <fullName evidence="1">Uncharacterized protein</fullName>
    </submittedName>
</protein>